<protein>
    <submittedName>
        <fullName evidence="2">Helix-hairpin-helix domain-containing protein</fullName>
    </submittedName>
</protein>
<accession>A0ABW2BPL2</accession>
<dbReference type="RefSeq" id="WP_378974253.1">
    <property type="nucleotide sequence ID" value="NZ_JBHSWN010000001.1"/>
</dbReference>
<sequence>MLSGPAILRISVLLLLAGALAALVQYWLPASPQPPAKTAMATPAPAPSDPAVRQIPSRPQADVTSPIPVPAEPVRRPPPEPSPAPAPAAPSVMPSDSLAFPAPPSSAAPQGRAEVTEAEATEGPPAIDLVDLNKASVAELNGLRGGGAIGRAIIAKRPYTQVTDLLSKRVLSRAVYERIKEQVTVR</sequence>
<dbReference type="EMBL" id="JBHSWN010000001">
    <property type="protein sequence ID" value="MFC6792414.1"/>
    <property type="molecule type" value="Genomic_DNA"/>
</dbReference>
<gene>
    <name evidence="2" type="ORF">ACFQE0_24370</name>
</gene>
<feature type="compositionally biased region" description="Low complexity" evidence="1">
    <location>
        <begin position="89"/>
        <end position="100"/>
    </location>
</feature>
<feature type="region of interest" description="Disordered" evidence="1">
    <location>
        <begin position="34"/>
        <end position="123"/>
    </location>
</feature>
<keyword evidence="3" id="KW-1185">Reference proteome</keyword>
<proteinExistence type="predicted"/>
<dbReference type="Gene3D" id="1.10.150.320">
    <property type="entry name" value="Photosystem II 12 kDa extrinsic protein"/>
    <property type="match status" value="1"/>
</dbReference>
<name>A0ABW2BPL2_9HYPH</name>
<evidence type="ECO:0000256" key="1">
    <source>
        <dbReference type="SAM" id="MobiDB-lite"/>
    </source>
</evidence>
<evidence type="ECO:0000313" key="2">
    <source>
        <dbReference type="EMBL" id="MFC6792414.1"/>
    </source>
</evidence>
<dbReference type="Pfam" id="PF12836">
    <property type="entry name" value="HHH_3"/>
    <property type="match status" value="1"/>
</dbReference>
<feature type="compositionally biased region" description="Pro residues" evidence="1">
    <location>
        <begin position="79"/>
        <end position="88"/>
    </location>
</feature>
<dbReference type="Proteomes" id="UP001596292">
    <property type="component" value="Unassembled WGS sequence"/>
</dbReference>
<reference evidence="3" key="1">
    <citation type="journal article" date="2019" name="Int. J. Syst. Evol. Microbiol.">
        <title>The Global Catalogue of Microorganisms (GCM) 10K type strain sequencing project: providing services to taxonomists for standard genome sequencing and annotation.</title>
        <authorList>
            <consortium name="The Broad Institute Genomics Platform"/>
            <consortium name="The Broad Institute Genome Sequencing Center for Infectious Disease"/>
            <person name="Wu L."/>
            <person name="Ma J."/>
        </authorList>
    </citation>
    <scope>NUCLEOTIDE SEQUENCE [LARGE SCALE GENOMIC DNA]</scope>
    <source>
        <strain evidence="3">CCUG 48316</strain>
    </source>
</reference>
<comment type="caution">
    <text evidence="2">The sequence shown here is derived from an EMBL/GenBank/DDBJ whole genome shotgun (WGS) entry which is preliminary data.</text>
</comment>
<evidence type="ECO:0000313" key="3">
    <source>
        <dbReference type="Proteomes" id="UP001596292"/>
    </source>
</evidence>
<organism evidence="2 3">
    <name type="scientific">Methylobacterium komagatae</name>
    <dbReference type="NCBI Taxonomy" id="374425"/>
    <lineage>
        <taxon>Bacteria</taxon>
        <taxon>Pseudomonadati</taxon>
        <taxon>Pseudomonadota</taxon>
        <taxon>Alphaproteobacteria</taxon>
        <taxon>Hyphomicrobiales</taxon>
        <taxon>Methylobacteriaceae</taxon>
        <taxon>Methylobacterium</taxon>
    </lineage>
</organism>
<dbReference type="SUPFAM" id="SSF81585">
    <property type="entry name" value="PsbU/PolX domain-like"/>
    <property type="match status" value="1"/>
</dbReference>